<dbReference type="Gene3D" id="3.10.180.10">
    <property type="entry name" value="2,3-Dihydroxybiphenyl 1,2-Dioxygenase, domain 1"/>
    <property type="match status" value="1"/>
</dbReference>
<comment type="caution">
    <text evidence="2">The sequence shown here is derived from an EMBL/GenBank/DDBJ whole genome shotgun (WGS) entry which is preliminary data.</text>
</comment>
<evidence type="ECO:0000313" key="2">
    <source>
        <dbReference type="EMBL" id="RRS01855.1"/>
    </source>
</evidence>
<dbReference type="InterPro" id="IPR037523">
    <property type="entry name" value="VOC_core"/>
</dbReference>
<proteinExistence type="predicted"/>
<dbReference type="RefSeq" id="WP_125246330.1">
    <property type="nucleotide sequence ID" value="NZ_RSEB01000001.1"/>
</dbReference>
<sequence>MTVRFDHVGIVVDDLPAAVAFFLDLGLELEGETEVGGPWVDELIGLDDVRADVAFVKTQDGSGRVELSVFRHPVADEPAPRAPLNVPGIPRVTFVVDDVRALVDRLRAAHGTELVGGIAQYEDVYLYVNVRGPAGVIIGLVQELR</sequence>
<dbReference type="SUPFAM" id="SSF54593">
    <property type="entry name" value="Glyoxalase/Bleomycin resistance protein/Dihydroxybiphenyl dioxygenase"/>
    <property type="match status" value="1"/>
</dbReference>
<gene>
    <name evidence="2" type="ORF">EIW28_03675</name>
</gene>
<organism evidence="2 3">
    <name type="scientific">Glycomyces terrestris</name>
    <dbReference type="NCBI Taxonomy" id="2493553"/>
    <lineage>
        <taxon>Bacteria</taxon>
        <taxon>Bacillati</taxon>
        <taxon>Actinomycetota</taxon>
        <taxon>Actinomycetes</taxon>
        <taxon>Glycomycetales</taxon>
        <taxon>Glycomycetaceae</taxon>
        <taxon>Glycomyces</taxon>
    </lineage>
</organism>
<accession>A0A426V4U0</accession>
<protein>
    <submittedName>
        <fullName evidence="2">VOC family protein</fullName>
    </submittedName>
</protein>
<dbReference type="InterPro" id="IPR004360">
    <property type="entry name" value="Glyas_Fos-R_dOase_dom"/>
</dbReference>
<dbReference type="Pfam" id="PF00903">
    <property type="entry name" value="Glyoxalase"/>
    <property type="match status" value="1"/>
</dbReference>
<evidence type="ECO:0000259" key="1">
    <source>
        <dbReference type="PROSITE" id="PS51819"/>
    </source>
</evidence>
<dbReference type="AlphaFoldDB" id="A0A426V4U0"/>
<dbReference type="EMBL" id="RSEB01000001">
    <property type="protein sequence ID" value="RRS01855.1"/>
    <property type="molecule type" value="Genomic_DNA"/>
</dbReference>
<dbReference type="PROSITE" id="PS51819">
    <property type="entry name" value="VOC"/>
    <property type="match status" value="1"/>
</dbReference>
<dbReference type="Proteomes" id="UP000277256">
    <property type="component" value="Unassembled WGS sequence"/>
</dbReference>
<feature type="domain" description="VOC" evidence="1">
    <location>
        <begin position="4"/>
        <end position="143"/>
    </location>
</feature>
<keyword evidence="3" id="KW-1185">Reference proteome</keyword>
<dbReference type="InterPro" id="IPR029068">
    <property type="entry name" value="Glyas_Bleomycin-R_OHBP_Dase"/>
</dbReference>
<dbReference type="OrthoDB" id="7187210at2"/>
<reference evidence="2 3" key="1">
    <citation type="submission" date="2018-12" db="EMBL/GenBank/DDBJ databases">
        <title>Glycomyces sp. YIM 121974 draft genome.</title>
        <authorList>
            <person name="Li Q."/>
        </authorList>
    </citation>
    <scope>NUCLEOTIDE SEQUENCE [LARGE SCALE GENOMIC DNA]</scope>
    <source>
        <strain evidence="2 3">YIM 121974</strain>
    </source>
</reference>
<name>A0A426V4U0_9ACTN</name>
<evidence type="ECO:0000313" key="3">
    <source>
        <dbReference type="Proteomes" id="UP000277256"/>
    </source>
</evidence>